<comment type="caution">
    <text evidence="1">The sequence shown here is derived from an EMBL/GenBank/DDBJ whole genome shotgun (WGS) entry which is preliminary data.</text>
</comment>
<proteinExistence type="predicted"/>
<dbReference type="Proteomes" id="UP001642540">
    <property type="component" value="Unassembled WGS sequence"/>
</dbReference>
<evidence type="ECO:0000313" key="2">
    <source>
        <dbReference type="Proteomes" id="UP001642540"/>
    </source>
</evidence>
<protein>
    <submittedName>
        <fullName evidence="1">Uncharacterized protein</fullName>
    </submittedName>
</protein>
<reference evidence="1 2" key="1">
    <citation type="submission" date="2024-08" db="EMBL/GenBank/DDBJ databases">
        <authorList>
            <person name="Cucini C."/>
            <person name="Frati F."/>
        </authorList>
    </citation>
    <scope>NUCLEOTIDE SEQUENCE [LARGE SCALE GENOMIC DNA]</scope>
</reference>
<organism evidence="1 2">
    <name type="scientific">Orchesella dallaii</name>
    <dbReference type="NCBI Taxonomy" id="48710"/>
    <lineage>
        <taxon>Eukaryota</taxon>
        <taxon>Metazoa</taxon>
        <taxon>Ecdysozoa</taxon>
        <taxon>Arthropoda</taxon>
        <taxon>Hexapoda</taxon>
        <taxon>Collembola</taxon>
        <taxon>Entomobryomorpha</taxon>
        <taxon>Entomobryoidea</taxon>
        <taxon>Orchesellidae</taxon>
        <taxon>Orchesellinae</taxon>
        <taxon>Orchesella</taxon>
    </lineage>
</organism>
<accession>A0ABP1S446</accession>
<keyword evidence="2" id="KW-1185">Reference proteome</keyword>
<evidence type="ECO:0000313" key="1">
    <source>
        <dbReference type="EMBL" id="CAL8143274.1"/>
    </source>
</evidence>
<name>A0ABP1S446_9HEXA</name>
<gene>
    <name evidence="1" type="ORF">ODALV1_LOCUS29415</name>
</gene>
<dbReference type="EMBL" id="CAXLJM020000151">
    <property type="protein sequence ID" value="CAL8143274.1"/>
    <property type="molecule type" value="Genomic_DNA"/>
</dbReference>
<sequence length="184" mass="19963">MDNLSLCLFGKTLDFTKGFVDFIGVCQRVGLVKPDKPLTPDLLAIIFLKYSGCSFRDVGVGGIICEEKGDISSNPTSSVGYEMEETAPIVVTASNNEQSSSVNLEEITNEERMEICAHHTLPVSAGLEEKAPIVVAATDTLQNCFVRLESDERMVIHANPTAQLVLVLHDPDGHLSSHGLVMEM</sequence>